<evidence type="ECO:0000256" key="5">
    <source>
        <dbReference type="ARBA" id="ARBA00023001"/>
    </source>
</evidence>
<dbReference type="InterPro" id="IPR036908">
    <property type="entry name" value="RlpA-like_sf"/>
</dbReference>
<evidence type="ECO:0000256" key="6">
    <source>
        <dbReference type="ARBA" id="ARBA00023277"/>
    </source>
</evidence>
<evidence type="ECO:0000256" key="9">
    <source>
        <dbReference type="SAM" id="SignalP"/>
    </source>
</evidence>
<evidence type="ECO:0000256" key="8">
    <source>
        <dbReference type="ARBA" id="ARBA00023326"/>
    </source>
</evidence>
<evidence type="ECO:0000313" key="11">
    <source>
        <dbReference type="EMBL" id="CUA71252.1"/>
    </source>
</evidence>
<dbReference type="Gene3D" id="2.40.40.10">
    <property type="entry name" value="RlpA-like domain"/>
    <property type="match status" value="1"/>
</dbReference>
<protein>
    <recommendedName>
        <fullName evidence="3">cellulase</fullName>
        <ecNumber evidence="3">3.2.1.4</ecNumber>
    </recommendedName>
</protein>
<dbReference type="GO" id="GO:0030245">
    <property type="term" value="P:cellulose catabolic process"/>
    <property type="evidence" value="ECO:0007669"/>
    <property type="project" value="UniProtKB-KW"/>
</dbReference>
<dbReference type="EC" id="3.2.1.4" evidence="3"/>
<comment type="similarity">
    <text evidence="2">Belongs to the glycosyl hydrolase 45 (cellulase K) family.</text>
</comment>
<feature type="domain" description="Glycosyl hydrolases family 45 active site" evidence="10">
    <location>
        <begin position="21"/>
        <end position="203"/>
    </location>
</feature>
<dbReference type="PANTHER" id="PTHR39730:SF1">
    <property type="entry name" value="ENDOGLUCANASE 1"/>
    <property type="match status" value="1"/>
</dbReference>
<keyword evidence="6" id="KW-0119">Carbohydrate metabolism</keyword>
<dbReference type="InterPro" id="IPR000334">
    <property type="entry name" value="Glyco_hydro_45"/>
</dbReference>
<keyword evidence="12" id="KW-1185">Reference proteome</keyword>
<keyword evidence="5" id="KW-0136">Cellulose degradation</keyword>
<dbReference type="EMBL" id="CYGV01001224">
    <property type="protein sequence ID" value="CUA71252.1"/>
    <property type="molecule type" value="Genomic_DNA"/>
</dbReference>
<evidence type="ECO:0000256" key="4">
    <source>
        <dbReference type="ARBA" id="ARBA00022801"/>
    </source>
</evidence>
<feature type="signal peptide" evidence="9">
    <location>
        <begin position="1"/>
        <end position="17"/>
    </location>
</feature>
<dbReference type="AlphaFoldDB" id="A0A0K6FZ26"/>
<organism evidence="11 12">
    <name type="scientific">Rhizoctonia solani</name>
    <dbReference type="NCBI Taxonomy" id="456999"/>
    <lineage>
        <taxon>Eukaryota</taxon>
        <taxon>Fungi</taxon>
        <taxon>Dikarya</taxon>
        <taxon>Basidiomycota</taxon>
        <taxon>Agaricomycotina</taxon>
        <taxon>Agaricomycetes</taxon>
        <taxon>Cantharellales</taxon>
        <taxon>Ceratobasidiaceae</taxon>
        <taxon>Rhizoctonia</taxon>
    </lineage>
</organism>
<keyword evidence="7" id="KW-0326">Glycosidase</keyword>
<accession>A0A0K6FZ26</accession>
<feature type="chain" id="PRO_5005502542" description="cellulase" evidence="9">
    <location>
        <begin position="18"/>
        <end position="223"/>
    </location>
</feature>
<reference evidence="11 12" key="1">
    <citation type="submission" date="2015-07" db="EMBL/GenBank/DDBJ databases">
        <authorList>
            <person name="Noorani M."/>
        </authorList>
    </citation>
    <scope>NUCLEOTIDE SEQUENCE [LARGE SCALE GENOMIC DNA]</scope>
    <source>
        <strain evidence="11">BBA 69670</strain>
    </source>
</reference>
<comment type="catalytic activity">
    <reaction evidence="1">
        <text>Endohydrolysis of (1-&gt;4)-beta-D-glucosidic linkages in cellulose, lichenin and cereal beta-D-glucans.</text>
        <dbReference type="EC" id="3.2.1.4"/>
    </reaction>
</comment>
<sequence length="223" mass="23736">MIFSVFIVLITLGAACAQSQSGRTTLYWDCCKESCAWPGKANVSAPVQSCDISNNPLSNNNVQSGCGTGGAYACANHSPFAVNETLAYGFAAVKLQNSSEALWCCQCYELTFTSSTVRGQKMIVQATNTGDYSDNNHFDLMVPGGGVGDFVKGCATQYNASLTGWGARYGGVSKASECSQLPPALQAGCRWRFTWFKSASIPTVSTLPYLIANHGFMPPTGRL</sequence>
<dbReference type="Pfam" id="PF02015">
    <property type="entry name" value="Glyco_hydro_45"/>
    <property type="match status" value="1"/>
</dbReference>
<proteinExistence type="inferred from homology"/>
<evidence type="ECO:0000256" key="7">
    <source>
        <dbReference type="ARBA" id="ARBA00023295"/>
    </source>
</evidence>
<dbReference type="GO" id="GO:0008810">
    <property type="term" value="F:cellulase activity"/>
    <property type="evidence" value="ECO:0007669"/>
    <property type="project" value="UniProtKB-EC"/>
</dbReference>
<dbReference type="PANTHER" id="PTHR39730">
    <property type="entry name" value="ENDOGLUCANASE 1"/>
    <property type="match status" value="1"/>
</dbReference>
<keyword evidence="8" id="KW-0624">Polysaccharide degradation</keyword>
<evidence type="ECO:0000256" key="2">
    <source>
        <dbReference type="ARBA" id="ARBA00007793"/>
    </source>
</evidence>
<keyword evidence="9" id="KW-0732">Signal</keyword>
<evidence type="ECO:0000259" key="10">
    <source>
        <dbReference type="Pfam" id="PF02015"/>
    </source>
</evidence>
<keyword evidence="4" id="KW-0378">Hydrolase</keyword>
<dbReference type="Proteomes" id="UP000044841">
    <property type="component" value="Unassembled WGS sequence"/>
</dbReference>
<gene>
    <name evidence="11" type="ORF">RSOLAG22IIIB_09417</name>
</gene>
<evidence type="ECO:0000256" key="1">
    <source>
        <dbReference type="ARBA" id="ARBA00000966"/>
    </source>
</evidence>
<evidence type="ECO:0000256" key="3">
    <source>
        <dbReference type="ARBA" id="ARBA00012601"/>
    </source>
</evidence>
<dbReference type="InterPro" id="IPR052288">
    <property type="entry name" value="GH45_Enzymes"/>
</dbReference>
<name>A0A0K6FZ26_9AGAM</name>
<evidence type="ECO:0000313" key="12">
    <source>
        <dbReference type="Proteomes" id="UP000044841"/>
    </source>
</evidence>
<dbReference type="SUPFAM" id="SSF50685">
    <property type="entry name" value="Barwin-like endoglucanases"/>
    <property type="match status" value="1"/>
</dbReference>